<dbReference type="EMBL" id="JAWCUD010000011">
    <property type="protein sequence ID" value="MDU0204813.1"/>
    <property type="molecule type" value="Genomic_DNA"/>
</dbReference>
<evidence type="ECO:0000313" key="1">
    <source>
        <dbReference type="EMBL" id="MDU0204813.1"/>
    </source>
</evidence>
<accession>A0ABU3RL15</accession>
<keyword evidence="2" id="KW-1185">Reference proteome</keyword>
<proteinExistence type="predicted"/>
<name>A0ABU3RL15_9BACL</name>
<dbReference type="Proteomes" id="UP001260980">
    <property type="component" value="Unassembled WGS sequence"/>
</dbReference>
<reference evidence="1 2" key="1">
    <citation type="submission" date="2023-10" db="EMBL/GenBank/DDBJ databases">
        <title>Paenibacillus strain PFR10 Genome sequencing and assembly.</title>
        <authorList>
            <person name="Kim I."/>
        </authorList>
    </citation>
    <scope>NUCLEOTIDE SEQUENCE [LARGE SCALE GENOMIC DNA]</scope>
    <source>
        <strain evidence="1 2">PFR10</strain>
    </source>
</reference>
<gene>
    <name evidence="1" type="ORF">RQP52_27395</name>
</gene>
<sequence length="47" mass="4943">MEIVVISGGSNPSSIAVQISEASTLLVQELILANDVATKLPEESFIQ</sequence>
<organism evidence="1 2">
    <name type="scientific">Paenibacillus violae</name>
    <dbReference type="NCBI Taxonomy" id="3077234"/>
    <lineage>
        <taxon>Bacteria</taxon>
        <taxon>Bacillati</taxon>
        <taxon>Bacillota</taxon>
        <taxon>Bacilli</taxon>
        <taxon>Bacillales</taxon>
        <taxon>Paenibacillaceae</taxon>
        <taxon>Paenibacillus</taxon>
    </lineage>
</organism>
<evidence type="ECO:0000313" key="2">
    <source>
        <dbReference type="Proteomes" id="UP001260980"/>
    </source>
</evidence>
<protein>
    <submittedName>
        <fullName evidence="1">Uncharacterized protein</fullName>
    </submittedName>
</protein>
<comment type="caution">
    <text evidence="1">The sequence shown here is derived from an EMBL/GenBank/DDBJ whole genome shotgun (WGS) entry which is preliminary data.</text>
</comment>
<dbReference type="RefSeq" id="WP_315954786.1">
    <property type="nucleotide sequence ID" value="NZ_JAWCUD010000011.1"/>
</dbReference>